<dbReference type="GO" id="GO:0031262">
    <property type="term" value="C:Ndc80 complex"/>
    <property type="evidence" value="ECO:0007669"/>
    <property type="project" value="InterPro"/>
</dbReference>
<dbReference type="Proteomes" id="UP000318582">
    <property type="component" value="Unassembled WGS sequence"/>
</dbReference>
<dbReference type="GO" id="GO:0051315">
    <property type="term" value="P:attachment of mitotic spindle microtubules to kinetochore"/>
    <property type="evidence" value="ECO:0007669"/>
    <property type="project" value="InterPro"/>
</dbReference>
<dbReference type="Pfam" id="PF18077">
    <property type="entry name" value="DUF5595"/>
    <property type="match status" value="1"/>
</dbReference>
<dbReference type="InterPro" id="IPR040967">
    <property type="entry name" value="DUF5595"/>
</dbReference>
<feature type="coiled-coil region" evidence="12">
    <location>
        <begin position="298"/>
        <end position="377"/>
    </location>
</feature>
<dbReference type="Gene3D" id="1.10.418.30">
    <property type="entry name" value="Ncd80 complex, Ncd80 subunit"/>
    <property type="match status" value="1"/>
</dbReference>
<feature type="domain" description="Myb-like" evidence="13">
    <location>
        <begin position="766"/>
        <end position="814"/>
    </location>
</feature>
<dbReference type="GO" id="GO:0005634">
    <property type="term" value="C:nucleus"/>
    <property type="evidence" value="ECO:0007669"/>
    <property type="project" value="UniProtKB-SubCell"/>
</dbReference>
<evidence type="ECO:0000256" key="8">
    <source>
        <dbReference type="ARBA" id="ARBA00023054"/>
    </source>
</evidence>
<dbReference type="PROSITE" id="PS50090">
    <property type="entry name" value="MYB_LIKE"/>
    <property type="match status" value="1"/>
</dbReference>
<accession>A0A507E904</accession>
<evidence type="ECO:0000256" key="4">
    <source>
        <dbReference type="ARBA" id="ARBA00022454"/>
    </source>
</evidence>
<evidence type="ECO:0000259" key="13">
    <source>
        <dbReference type="PROSITE" id="PS50090"/>
    </source>
</evidence>
<keyword evidence="4" id="KW-0158">Chromosome</keyword>
<keyword evidence="15" id="KW-1185">Reference proteome</keyword>
<keyword evidence="10" id="KW-0131">Cell cycle</keyword>
<evidence type="ECO:0000256" key="3">
    <source>
        <dbReference type="ARBA" id="ARBA00007050"/>
    </source>
</evidence>
<dbReference type="Gene3D" id="6.10.250.1950">
    <property type="match status" value="1"/>
</dbReference>
<evidence type="ECO:0000256" key="5">
    <source>
        <dbReference type="ARBA" id="ARBA00022618"/>
    </source>
</evidence>
<evidence type="ECO:0000256" key="11">
    <source>
        <dbReference type="ARBA" id="ARBA00023328"/>
    </source>
</evidence>
<gene>
    <name evidence="14" type="ORF">PhCBS80983_g02228</name>
</gene>
<dbReference type="STRING" id="109895.A0A507E904"/>
<dbReference type="Pfam" id="PF03801">
    <property type="entry name" value="Ndc80_HEC"/>
    <property type="match status" value="1"/>
</dbReference>
<comment type="similarity">
    <text evidence="3">Belongs to the NDC80/HEC1 family.</text>
</comment>
<dbReference type="EMBL" id="QEAQ01000021">
    <property type="protein sequence ID" value="TPX59775.1"/>
    <property type="molecule type" value="Genomic_DNA"/>
</dbReference>
<evidence type="ECO:0000256" key="6">
    <source>
        <dbReference type="ARBA" id="ARBA00022776"/>
    </source>
</evidence>
<evidence type="ECO:0000313" key="15">
    <source>
        <dbReference type="Proteomes" id="UP000318582"/>
    </source>
</evidence>
<dbReference type="InterPro" id="IPR005550">
    <property type="entry name" value="Kinetochore_Ndc80"/>
</dbReference>
<protein>
    <recommendedName>
        <fullName evidence="13">Myb-like domain-containing protein</fullName>
    </recommendedName>
</protein>
<name>A0A507E904_9FUNG</name>
<keyword evidence="8 12" id="KW-0175">Coiled coil</keyword>
<dbReference type="PANTHER" id="PTHR10643">
    <property type="entry name" value="KINETOCHORE PROTEIN NDC80"/>
    <property type="match status" value="1"/>
</dbReference>
<feature type="coiled-coil region" evidence="12">
    <location>
        <begin position="472"/>
        <end position="531"/>
    </location>
</feature>
<keyword evidence="9" id="KW-0539">Nucleus</keyword>
<evidence type="ECO:0000256" key="12">
    <source>
        <dbReference type="SAM" id="Coils"/>
    </source>
</evidence>
<dbReference type="InterPro" id="IPR038273">
    <property type="entry name" value="Ndc80_sf"/>
</dbReference>
<dbReference type="Pfam" id="PF24487">
    <property type="entry name" value="NDC80_loop"/>
    <property type="match status" value="1"/>
</dbReference>
<sequence length="824" mass="93586">MSIAPRGGPGGGIGGMAGLADGMNGMSLGQGRNSDVRMSGIGRSMGNMSRRSSQYAGRPSTIGAAGMSAKLTKDPRPIREKSWQGNAIRGLIGFLVERGYNQPLSVKALQAPSATAFESIFKFLYGQLDPDFVFQKKFEEEVPGILKGLRYPYADSIKQSQLHSVGSMHTWPTVLAMLTWITELIHCCEVMDDENDIDDGTGLQEDLHPEKIFFNYVTEAYSVFLQGDDNYDAMDRQLMDRFDRKFDKDVRALEKLEDERCALEKEWTHLTESESPVIVLEKEGKILKEDKEKFIQYIRHVENKIQKLKDAVLALKEDLEIKEKEAEQLGEEKASLQRTVDAQEISPADVDRMTAEREQLNQTLQAVAAKMDVANKLLWEKEISHQKNMDGLEKVIQEYNALAYQLGLLGADAVDPALSVELELRVHASRPDQMVSIDLRSKAKPALMELRTRFNNVHHRAQNELIALQESLDNLAWAHAQKKEELVEMEAKVKQLTDRYKEEQDQIGIANTASNEEIQQYERNIQRIKIESTGALIQSQQQMQKAVVDPTVNDRYDQLSRKCTTHRERQLNDLAQSLVDVFNFHQHRALLSAPCILPLLRHLTIKGISSQILRTLRTEKLSWHECAQKFREQTGYDVSQAALQNSYHYNFLALAENPRTNLPKNWTSSEIATLRGYKADGLSRHEISKRLNRSMASIATQLSNLGTAQDLRKGIFSKTEIEVLMSEAQIYINQGKRPNWTEIGKLMKRHPPTLHRAWENRIGAVKTGAWADEEDKKLLGLVGTHKDPSVPWRAFALEMKRSLSSVERRWKYLKQHGRVKDSAT</sequence>
<dbReference type="InterPro" id="IPR057091">
    <property type="entry name" value="NDC80_loop"/>
</dbReference>
<evidence type="ECO:0000256" key="9">
    <source>
        <dbReference type="ARBA" id="ARBA00023242"/>
    </source>
</evidence>
<organism evidence="14 15">
    <name type="scientific">Powellomyces hirtus</name>
    <dbReference type="NCBI Taxonomy" id="109895"/>
    <lineage>
        <taxon>Eukaryota</taxon>
        <taxon>Fungi</taxon>
        <taxon>Fungi incertae sedis</taxon>
        <taxon>Chytridiomycota</taxon>
        <taxon>Chytridiomycota incertae sedis</taxon>
        <taxon>Chytridiomycetes</taxon>
        <taxon>Spizellomycetales</taxon>
        <taxon>Powellomycetaceae</taxon>
        <taxon>Powellomyces</taxon>
    </lineage>
</organism>
<keyword evidence="5" id="KW-0132">Cell division</keyword>
<dbReference type="InterPro" id="IPR001005">
    <property type="entry name" value="SANT/Myb"/>
</dbReference>
<dbReference type="InterPro" id="IPR055260">
    <property type="entry name" value="Ndc80_CH"/>
</dbReference>
<keyword evidence="11" id="KW-0137">Centromere</keyword>
<keyword evidence="6" id="KW-0498">Mitosis</keyword>
<proteinExistence type="inferred from homology"/>
<dbReference type="PANTHER" id="PTHR10643:SF2">
    <property type="entry name" value="KINETOCHORE PROTEIN NDC80 HOMOLOG"/>
    <property type="match status" value="1"/>
</dbReference>
<evidence type="ECO:0000313" key="14">
    <source>
        <dbReference type="EMBL" id="TPX59775.1"/>
    </source>
</evidence>
<keyword evidence="7" id="KW-0995">Kinetochore</keyword>
<evidence type="ECO:0000256" key="1">
    <source>
        <dbReference type="ARBA" id="ARBA00004123"/>
    </source>
</evidence>
<reference evidence="14 15" key="1">
    <citation type="journal article" date="2019" name="Sci. Rep.">
        <title>Comparative genomics of chytrid fungi reveal insights into the obligate biotrophic and pathogenic lifestyle of Synchytrium endobioticum.</title>
        <authorList>
            <person name="van de Vossenberg B.T.L.H."/>
            <person name="Warris S."/>
            <person name="Nguyen H.D.T."/>
            <person name="van Gent-Pelzer M.P.E."/>
            <person name="Joly D.L."/>
            <person name="van de Geest H.C."/>
            <person name="Bonants P.J.M."/>
            <person name="Smith D.S."/>
            <person name="Levesque C.A."/>
            <person name="van der Lee T.A.J."/>
        </authorList>
    </citation>
    <scope>NUCLEOTIDE SEQUENCE [LARGE SCALE GENOMIC DNA]</scope>
    <source>
        <strain evidence="14 15">CBS 809.83</strain>
    </source>
</reference>
<comment type="subcellular location">
    <subcellularLocation>
        <location evidence="2">Chromosome</location>
        <location evidence="2">Centromere</location>
        <location evidence="2">Kinetochore</location>
    </subcellularLocation>
    <subcellularLocation>
        <location evidence="1">Nucleus</location>
    </subcellularLocation>
</comment>
<dbReference type="AlphaFoldDB" id="A0A507E904"/>
<dbReference type="GO" id="GO:0051301">
    <property type="term" value="P:cell division"/>
    <property type="evidence" value="ECO:0007669"/>
    <property type="project" value="UniProtKB-KW"/>
</dbReference>
<evidence type="ECO:0000256" key="7">
    <source>
        <dbReference type="ARBA" id="ARBA00022838"/>
    </source>
</evidence>
<comment type="caution">
    <text evidence="14">The sequence shown here is derived from an EMBL/GenBank/DDBJ whole genome shotgun (WGS) entry which is preliminary data.</text>
</comment>
<evidence type="ECO:0000256" key="2">
    <source>
        <dbReference type="ARBA" id="ARBA00004629"/>
    </source>
</evidence>
<evidence type="ECO:0000256" key="10">
    <source>
        <dbReference type="ARBA" id="ARBA00023306"/>
    </source>
</evidence>